<reference evidence="2" key="1">
    <citation type="submission" date="2020-02" db="EMBL/GenBank/DDBJ databases">
        <authorList>
            <person name="Meier V. D."/>
        </authorList>
    </citation>
    <scope>NUCLEOTIDE SEQUENCE</scope>
    <source>
        <strain evidence="2">AVDCRST_MAG19</strain>
    </source>
</reference>
<proteinExistence type="predicted"/>
<sequence length="121" mass="12578">MENGPASVPERGGERDERPGITRRGRSGRWARRDRARERRPGRSGGGATRRAVLRGTAGSGQGLALAVRGGRTAQQGAPIGSPGTPPAAEGPIRVAFGYVGEVDDGGWTQAHDVGWQALVA</sequence>
<accession>A0A6J4V379</accession>
<feature type="region of interest" description="Disordered" evidence="1">
    <location>
        <begin position="1"/>
        <end position="60"/>
    </location>
</feature>
<gene>
    <name evidence="2" type="ORF">AVDCRST_MAG19-2345</name>
</gene>
<organism evidence="2">
    <name type="scientific">uncultured Thermomicrobiales bacterium</name>
    <dbReference type="NCBI Taxonomy" id="1645740"/>
    <lineage>
        <taxon>Bacteria</taxon>
        <taxon>Pseudomonadati</taxon>
        <taxon>Thermomicrobiota</taxon>
        <taxon>Thermomicrobia</taxon>
        <taxon>Thermomicrobiales</taxon>
        <taxon>environmental samples</taxon>
    </lineage>
</organism>
<name>A0A6J4V379_9BACT</name>
<feature type="compositionally biased region" description="Basic residues" evidence="1">
    <location>
        <begin position="21"/>
        <end position="30"/>
    </location>
</feature>
<dbReference type="EMBL" id="CADCWL010000109">
    <property type="protein sequence ID" value="CAA9566742.1"/>
    <property type="molecule type" value="Genomic_DNA"/>
</dbReference>
<evidence type="ECO:0000256" key="1">
    <source>
        <dbReference type="SAM" id="MobiDB-lite"/>
    </source>
</evidence>
<evidence type="ECO:0000313" key="2">
    <source>
        <dbReference type="EMBL" id="CAA9566742.1"/>
    </source>
</evidence>
<dbReference type="AlphaFoldDB" id="A0A6J4V379"/>
<feature type="compositionally biased region" description="Basic and acidic residues" evidence="1">
    <location>
        <begin position="11"/>
        <end position="20"/>
    </location>
</feature>
<feature type="compositionally biased region" description="Basic and acidic residues" evidence="1">
    <location>
        <begin position="31"/>
        <end position="41"/>
    </location>
</feature>
<protein>
    <submittedName>
        <fullName evidence="2">Uncharacterized protein</fullName>
    </submittedName>
</protein>